<organism evidence="1 2">
    <name type="scientific">Marinobacterium iners DSM 11526</name>
    <dbReference type="NCBI Taxonomy" id="1122198"/>
    <lineage>
        <taxon>Bacteria</taxon>
        <taxon>Pseudomonadati</taxon>
        <taxon>Pseudomonadota</taxon>
        <taxon>Gammaproteobacteria</taxon>
        <taxon>Oceanospirillales</taxon>
        <taxon>Oceanospirillaceae</taxon>
        <taxon>Marinobacterium</taxon>
    </lineage>
</organism>
<dbReference type="Proteomes" id="UP000242469">
    <property type="component" value="Unassembled WGS sequence"/>
</dbReference>
<protein>
    <submittedName>
        <fullName evidence="1">Uncharacterized protein</fullName>
    </submittedName>
</protein>
<keyword evidence="2" id="KW-1185">Reference proteome</keyword>
<dbReference type="AlphaFoldDB" id="A0A1H4AX52"/>
<dbReference type="RefSeq" id="WP_091824069.1">
    <property type="nucleotide sequence ID" value="NZ_FNRJ01000003.1"/>
</dbReference>
<sequence length="71" mass="8255">MSETELPAYLMNLEPEQLEQVRKMLVQRIEDQHQQKLKQRSLPPAFHDLDALAANTGLDLSSLLRDIKRRS</sequence>
<dbReference type="OrthoDB" id="6121588at2"/>
<dbReference type="EMBL" id="FNRJ01000003">
    <property type="protein sequence ID" value="SEA40469.1"/>
    <property type="molecule type" value="Genomic_DNA"/>
</dbReference>
<accession>A0A1H4AX52</accession>
<evidence type="ECO:0000313" key="1">
    <source>
        <dbReference type="EMBL" id="SEA40469.1"/>
    </source>
</evidence>
<name>A0A1H4AX52_9GAMM</name>
<reference evidence="2" key="1">
    <citation type="submission" date="2016-10" db="EMBL/GenBank/DDBJ databases">
        <authorList>
            <person name="Varghese N."/>
            <person name="Submissions S."/>
        </authorList>
    </citation>
    <scope>NUCLEOTIDE SEQUENCE [LARGE SCALE GENOMIC DNA]</scope>
    <source>
        <strain evidence="2">DSM 11526</strain>
    </source>
</reference>
<proteinExistence type="predicted"/>
<gene>
    <name evidence="1" type="ORF">SAMN02745729_10390</name>
</gene>
<evidence type="ECO:0000313" key="2">
    <source>
        <dbReference type="Proteomes" id="UP000242469"/>
    </source>
</evidence>